<dbReference type="EMBL" id="NART01000053">
    <property type="protein sequence ID" value="OTQ09119.1"/>
    <property type="molecule type" value="Genomic_DNA"/>
</dbReference>
<evidence type="ECO:0000313" key="5">
    <source>
        <dbReference type="Proteomes" id="UP000194977"/>
    </source>
</evidence>
<name>A0A242NEN8_9GAMM</name>
<evidence type="ECO:0000313" key="2">
    <source>
        <dbReference type="EMBL" id="OTP97997.1"/>
    </source>
</evidence>
<protein>
    <recommendedName>
        <fullName evidence="6">Lipoprotein</fullName>
    </recommendedName>
</protein>
<proteinExistence type="predicted"/>
<dbReference type="OrthoDB" id="7066597at2"/>
<dbReference type="AlphaFoldDB" id="A0A242NEN8"/>
<organism evidence="2 5">
    <name type="scientific">Gilliamella apicola</name>
    <dbReference type="NCBI Taxonomy" id="1196095"/>
    <lineage>
        <taxon>Bacteria</taxon>
        <taxon>Pseudomonadati</taxon>
        <taxon>Pseudomonadota</taxon>
        <taxon>Gammaproteobacteria</taxon>
        <taxon>Orbales</taxon>
        <taxon>Orbaceae</taxon>
        <taxon>Gilliamella</taxon>
    </lineage>
</organism>
<sequence>MKKVFCCLFLILSVVSFSSSAIKKEKYNPIDKDIFVFDQYSADAINLKKYGGLYSEPNTRSLFYPSYKKYNGMEGYLDKEVKVGNKIYFKLVLKNGEVLYLNDLNSYDQIVSVKNYQKRLDQIEKLKEIKLPNIDDLYVAKVETDPKSKDIYIITFSNGLRLHNADLNGLLSLSEKITNPDDLHQFINIINTDNINFTYNAQNNIIKVELKSEPLSIESFIFKEKLYTTTVTAILSSKERLFIDDFKILQNDNIYESTSDLSFKSKSGTTVYEWTKFILNNQFVSYINSLNDKNDVKVRFYGSRKNVEKKIDSKTIAKIKKLSTLNALLAKYFKSGLE</sequence>
<evidence type="ECO:0008006" key="6">
    <source>
        <dbReference type="Google" id="ProtNLM"/>
    </source>
</evidence>
<feature type="chain" id="PRO_5012150721" description="Lipoprotein" evidence="1">
    <location>
        <begin position="22"/>
        <end position="338"/>
    </location>
</feature>
<dbReference type="EMBL" id="NARP01000043">
    <property type="protein sequence ID" value="OTP97997.1"/>
    <property type="molecule type" value="Genomic_DNA"/>
</dbReference>
<gene>
    <name evidence="3" type="ORF">B6C91_10200</name>
    <name evidence="2" type="ORF">B6D08_12715</name>
</gene>
<keyword evidence="1" id="KW-0732">Signal</keyword>
<reference evidence="4 5" key="1">
    <citation type="submission" date="2017-03" db="EMBL/GenBank/DDBJ databases">
        <title>Comparative genomics of honeybee gut symbionts reveal geographically distinct and subgroup specific antibiotic resistance.</title>
        <authorList>
            <person name="Ludvigsen J."/>
            <person name="Porcellato D."/>
            <person name="Labee-Lund T.M."/>
            <person name="Amdam G.V."/>
            <person name="Rudi K."/>
        </authorList>
    </citation>
    <scope>NUCLEOTIDE SEQUENCE [LARGE SCALE GENOMIC DNA]</scope>
    <source>
        <strain evidence="2 5">A-7-12</strain>
        <strain evidence="3 4">A-9-12</strain>
    </source>
</reference>
<dbReference type="Proteomes" id="UP000194800">
    <property type="component" value="Unassembled WGS sequence"/>
</dbReference>
<evidence type="ECO:0000313" key="4">
    <source>
        <dbReference type="Proteomes" id="UP000194800"/>
    </source>
</evidence>
<comment type="caution">
    <text evidence="2">The sequence shown here is derived from an EMBL/GenBank/DDBJ whole genome shotgun (WGS) entry which is preliminary data.</text>
</comment>
<evidence type="ECO:0000256" key="1">
    <source>
        <dbReference type="SAM" id="SignalP"/>
    </source>
</evidence>
<dbReference type="RefSeq" id="WP_086272123.1">
    <property type="nucleotide sequence ID" value="NZ_CAMLEZ010000030.1"/>
</dbReference>
<keyword evidence="4" id="KW-1185">Reference proteome</keyword>
<dbReference type="Proteomes" id="UP000194977">
    <property type="component" value="Unassembled WGS sequence"/>
</dbReference>
<evidence type="ECO:0000313" key="3">
    <source>
        <dbReference type="EMBL" id="OTQ09119.1"/>
    </source>
</evidence>
<accession>A0A242NEN8</accession>
<feature type="signal peptide" evidence="1">
    <location>
        <begin position="1"/>
        <end position="21"/>
    </location>
</feature>